<dbReference type="Proteomes" id="UP000177676">
    <property type="component" value="Unassembled WGS sequence"/>
</dbReference>
<evidence type="ECO:0000313" key="1">
    <source>
        <dbReference type="EMBL" id="OGN32263.1"/>
    </source>
</evidence>
<dbReference type="AlphaFoldDB" id="A0A1F8H3U8"/>
<dbReference type="InterPro" id="IPR013783">
    <property type="entry name" value="Ig-like_fold"/>
</dbReference>
<dbReference type="EMBL" id="MGKS01000017">
    <property type="protein sequence ID" value="OGN32263.1"/>
    <property type="molecule type" value="Genomic_DNA"/>
</dbReference>
<proteinExistence type="predicted"/>
<name>A0A1F8H3U8_9BACT</name>
<gene>
    <name evidence="1" type="ORF">A3I92_02225</name>
</gene>
<sequence>MGSFDVTPPASPKLKRTVEADGQIILEWVNPNDSDFVRVVVVQKEGIASTQLSDGSAIVETDQTSHIAANLTNGKIYYFALYALDLSRNVSLPLIFKATPKQDVLSFPEKVSPVEIAKSTTYVPSLATAVSAGQGRLFPSGTLVRNLFDKDVYLIEKNYKRLVADYRTLLKLTNNHPDRVIVAPLTDILISYPASASISEKDALSFKLSSILLKSKDRPQIYLVDPESKTKKPIPDLAIFYSYGFSFKQVTETTMEDLDKYSSSSALPFLSLPNGSLFKSFSDPKVYILHNGQKRWIKTYQIFQAYKLDFAKVADLPKEVVEAYASGMEVQTVDEKLPAYSNGSLLRSQDDYKIYLFEENRLRWITTLAVFKARGHSFEKVVVVSPEELKGYGKGEDISR</sequence>
<evidence type="ECO:0008006" key="3">
    <source>
        <dbReference type="Google" id="ProtNLM"/>
    </source>
</evidence>
<organism evidence="1 2">
    <name type="scientific">Candidatus Yanofskybacteria bacterium RIFCSPLOWO2_02_FULL_43_10b</name>
    <dbReference type="NCBI Taxonomy" id="1802704"/>
    <lineage>
        <taxon>Bacteria</taxon>
        <taxon>Candidatus Yanofskyibacteriota</taxon>
    </lineage>
</organism>
<reference evidence="1 2" key="1">
    <citation type="journal article" date="2016" name="Nat. Commun.">
        <title>Thousands of microbial genomes shed light on interconnected biogeochemical processes in an aquifer system.</title>
        <authorList>
            <person name="Anantharaman K."/>
            <person name="Brown C.T."/>
            <person name="Hug L.A."/>
            <person name="Sharon I."/>
            <person name="Castelle C.J."/>
            <person name="Probst A.J."/>
            <person name="Thomas B.C."/>
            <person name="Singh A."/>
            <person name="Wilkins M.J."/>
            <person name="Karaoz U."/>
            <person name="Brodie E.L."/>
            <person name="Williams K.H."/>
            <person name="Hubbard S.S."/>
            <person name="Banfield J.F."/>
        </authorList>
    </citation>
    <scope>NUCLEOTIDE SEQUENCE [LARGE SCALE GENOMIC DNA]</scope>
</reference>
<protein>
    <recommendedName>
        <fullName evidence="3">Fibronectin type-III domain-containing protein</fullName>
    </recommendedName>
</protein>
<comment type="caution">
    <text evidence="1">The sequence shown here is derived from an EMBL/GenBank/DDBJ whole genome shotgun (WGS) entry which is preliminary data.</text>
</comment>
<evidence type="ECO:0000313" key="2">
    <source>
        <dbReference type="Proteomes" id="UP000177676"/>
    </source>
</evidence>
<accession>A0A1F8H3U8</accession>
<dbReference type="Gene3D" id="2.60.40.10">
    <property type="entry name" value="Immunoglobulins"/>
    <property type="match status" value="1"/>
</dbReference>